<feature type="chain" id="PRO_5002715892" description="Protein YTP1-like C-terminal domain-containing protein" evidence="2">
    <location>
        <begin position="22"/>
        <end position="613"/>
    </location>
</feature>
<proteinExistence type="predicted"/>
<keyword evidence="1" id="KW-0472">Membrane</keyword>
<dbReference type="HOGENOM" id="CLU_012543_1_0_1"/>
<keyword evidence="6" id="KW-1185">Reference proteome</keyword>
<feature type="transmembrane region" description="Helical" evidence="1">
    <location>
        <begin position="171"/>
        <end position="190"/>
    </location>
</feature>
<feature type="transmembrane region" description="Helical" evidence="1">
    <location>
        <begin position="584"/>
        <end position="605"/>
    </location>
</feature>
<keyword evidence="1" id="KW-0812">Transmembrane</keyword>
<dbReference type="OMA" id="NKGWAWN"/>
<protein>
    <recommendedName>
        <fullName evidence="7">Protein YTP1-like C-terminal domain-containing protein</fullName>
    </recommendedName>
</protein>
<dbReference type="Proteomes" id="UP000000267">
    <property type="component" value="Unassembled WGS sequence"/>
</dbReference>
<keyword evidence="1" id="KW-1133">Transmembrane helix</keyword>
<feature type="domain" description="DUF2427" evidence="3">
    <location>
        <begin position="83"/>
        <end position="189"/>
    </location>
</feature>
<dbReference type="RefSeq" id="XP_001642436.1">
    <property type="nucleotide sequence ID" value="XM_001642386.1"/>
</dbReference>
<dbReference type="EMBL" id="DS480539">
    <property type="protein sequence ID" value="EDO14578.1"/>
    <property type="molecule type" value="Genomic_DNA"/>
</dbReference>
<dbReference type="eggNOG" id="ENOG502QW3E">
    <property type="taxonomic scope" value="Eukaryota"/>
</dbReference>
<feature type="transmembrane region" description="Helical" evidence="1">
    <location>
        <begin position="128"/>
        <end position="151"/>
    </location>
</feature>
<feature type="domain" description="Protein YTP1-like C-terminal" evidence="4">
    <location>
        <begin position="314"/>
        <end position="606"/>
    </location>
</feature>
<dbReference type="PANTHER" id="PTHR31685">
    <property type="entry name" value="INTEGRAL MEMBRANE PROTEIN (AFU_ORTHOLOGUE AFUA_6G12730)-RELATED"/>
    <property type="match status" value="1"/>
</dbReference>
<dbReference type="GeneID" id="5542590"/>
<gene>
    <name evidence="5" type="ORF">Kpol_289p3</name>
</gene>
<evidence type="ECO:0000259" key="4">
    <source>
        <dbReference type="Pfam" id="PF10355"/>
    </source>
</evidence>
<feature type="transmembrane region" description="Helical" evidence="1">
    <location>
        <begin position="518"/>
        <end position="535"/>
    </location>
</feature>
<dbReference type="FunCoup" id="A7TT31">
    <property type="interactions" value="23"/>
</dbReference>
<feature type="transmembrane region" description="Helical" evidence="1">
    <location>
        <begin position="433"/>
        <end position="453"/>
    </location>
</feature>
<sequence length="613" mass="69778">MLISYKLHLVWLSLAIGSALAHDGHHDETMSSAQNMNNDNNQHLIANTTINIIPTPYPMTHAHGLPILQHSDLNKAQRLYWESYNTTTYFTTDAGNKFALKYHILTITSSLFFLYPICLMLNNISSGWYIPVLTLHFITILSSLFSLSIFLSSLSNMEDLYPNNLYKKSSIILLFLISLHYFSAIISKTFKWLSNNYKFDNDKQLNTNSFIPLDSYDHDNTSDSSNFISDVTPENDIDSTLTIQDNPIDIEHSPSSLRGVHGSSTRFNNGKGAHNSKLALKISNIPIIRRISLKFGMVFNLLFNILNYPMLVYLFFNFTTGLAVGNLFGKAQRIFNLLAHWIKGGVFVILGVISLARYCGFGAKWGWAWNKVIIYNNEFEKHKLFSIIPIPRGTITMEGIESFLIFFYGSTNVFLEHLAGAGGAWSAKDLQHVSIAFMFIGTGLCGLLAEFKLNKLRYIQASQYLKDQNSIDSIYAFSPGYSMNPFPAFTIFWTGILMSQHAQASQTSTSVHIQWGNLLSYGSFFRLFTFLILYFEPKSDFETPKPFTELITSFCMLAGGLIFMESTDQVIEGMEYRGYTPMFTFNISVGMVTLVMAWEMIIFFWRDYLKTRR</sequence>
<feature type="signal peptide" evidence="2">
    <location>
        <begin position="1"/>
        <end position="21"/>
    </location>
</feature>
<dbReference type="InterPro" id="IPR018827">
    <property type="entry name" value="YTP1_C"/>
</dbReference>
<dbReference type="PANTHER" id="PTHR31685:SF3">
    <property type="entry name" value="INTEGRAL MEMBRANE PROTEIN (AFU_ORTHOLOGUE AFUA_6G12730)"/>
    <property type="match status" value="1"/>
</dbReference>
<feature type="transmembrane region" description="Helical" evidence="1">
    <location>
        <begin position="547"/>
        <end position="564"/>
    </location>
</feature>
<dbReference type="Pfam" id="PF10348">
    <property type="entry name" value="DUF2427"/>
    <property type="match status" value="1"/>
</dbReference>
<feature type="transmembrane region" description="Helical" evidence="1">
    <location>
        <begin position="474"/>
        <end position="498"/>
    </location>
</feature>
<keyword evidence="2" id="KW-0732">Signal</keyword>
<name>A7TT31_VANPO</name>
<reference evidence="5 6" key="1">
    <citation type="journal article" date="2007" name="Proc. Natl. Acad. Sci. U.S.A.">
        <title>Independent sorting-out of thousands of duplicated gene pairs in two yeast species descended from a whole-genome duplication.</title>
        <authorList>
            <person name="Scannell D.R."/>
            <person name="Frank A.C."/>
            <person name="Conant G.C."/>
            <person name="Byrne K.P."/>
            <person name="Woolfit M."/>
            <person name="Wolfe K.H."/>
        </authorList>
    </citation>
    <scope>NUCLEOTIDE SEQUENCE [LARGE SCALE GENOMIC DNA]</scope>
    <source>
        <strain evidence="6">ATCC 22028 / DSM 70294 / BCRC 21397 / CBS 2163 / NBRC 10782 / NRRL Y-8283 / UCD 57-17</strain>
    </source>
</reference>
<dbReference type="STRING" id="436907.A7TT31"/>
<evidence type="ECO:0000259" key="3">
    <source>
        <dbReference type="Pfam" id="PF10348"/>
    </source>
</evidence>
<evidence type="ECO:0000256" key="1">
    <source>
        <dbReference type="SAM" id="Phobius"/>
    </source>
</evidence>
<feature type="transmembrane region" description="Helical" evidence="1">
    <location>
        <begin position="102"/>
        <end position="121"/>
    </location>
</feature>
<accession>A7TT31</accession>
<dbReference type="KEGG" id="vpo:Kpol_289p3"/>
<feature type="transmembrane region" description="Helical" evidence="1">
    <location>
        <begin position="341"/>
        <end position="363"/>
    </location>
</feature>
<dbReference type="AlphaFoldDB" id="A7TT31"/>
<organism evidence="6">
    <name type="scientific">Vanderwaltozyma polyspora (strain ATCC 22028 / DSM 70294 / BCRC 21397 / CBS 2163 / NBRC 10782 / NRRL Y-8283 / UCD 57-17)</name>
    <name type="common">Kluyveromyces polysporus</name>
    <dbReference type="NCBI Taxonomy" id="436907"/>
    <lineage>
        <taxon>Eukaryota</taxon>
        <taxon>Fungi</taxon>
        <taxon>Dikarya</taxon>
        <taxon>Ascomycota</taxon>
        <taxon>Saccharomycotina</taxon>
        <taxon>Saccharomycetes</taxon>
        <taxon>Saccharomycetales</taxon>
        <taxon>Saccharomycetaceae</taxon>
        <taxon>Vanderwaltozyma</taxon>
    </lineage>
</organism>
<dbReference type="PhylomeDB" id="A7TT31"/>
<evidence type="ECO:0000313" key="5">
    <source>
        <dbReference type="EMBL" id="EDO14578.1"/>
    </source>
</evidence>
<evidence type="ECO:0008006" key="7">
    <source>
        <dbReference type="Google" id="ProtNLM"/>
    </source>
</evidence>
<evidence type="ECO:0000256" key="2">
    <source>
        <dbReference type="SAM" id="SignalP"/>
    </source>
</evidence>
<dbReference type="InParanoid" id="A7TT31"/>
<dbReference type="OrthoDB" id="4005299at2759"/>
<dbReference type="InterPro" id="IPR018825">
    <property type="entry name" value="DUF2427"/>
</dbReference>
<dbReference type="Pfam" id="PF10355">
    <property type="entry name" value="Ytp1"/>
    <property type="match status" value="1"/>
</dbReference>
<evidence type="ECO:0000313" key="6">
    <source>
        <dbReference type="Proteomes" id="UP000000267"/>
    </source>
</evidence>